<reference evidence="2" key="1">
    <citation type="submission" date="2019-08" db="EMBL/GenBank/DDBJ databases">
        <authorList>
            <person name="Kucharzyk K."/>
            <person name="Murdoch R.W."/>
            <person name="Higgins S."/>
            <person name="Loffler F."/>
        </authorList>
    </citation>
    <scope>NUCLEOTIDE SEQUENCE</scope>
</reference>
<organism evidence="2">
    <name type="scientific">bioreactor metagenome</name>
    <dbReference type="NCBI Taxonomy" id="1076179"/>
    <lineage>
        <taxon>unclassified sequences</taxon>
        <taxon>metagenomes</taxon>
        <taxon>ecological metagenomes</taxon>
    </lineage>
</organism>
<dbReference type="EMBL" id="VSSQ01057685">
    <property type="protein sequence ID" value="MPN11469.1"/>
    <property type="molecule type" value="Genomic_DNA"/>
</dbReference>
<evidence type="ECO:0000313" key="2">
    <source>
        <dbReference type="EMBL" id="MPN11469.1"/>
    </source>
</evidence>
<feature type="transmembrane region" description="Helical" evidence="1">
    <location>
        <begin position="6"/>
        <end position="29"/>
    </location>
</feature>
<keyword evidence="1" id="KW-0472">Membrane</keyword>
<proteinExistence type="predicted"/>
<protein>
    <submittedName>
        <fullName evidence="2">Uncharacterized protein</fullName>
    </submittedName>
</protein>
<gene>
    <name evidence="2" type="ORF">SDC9_158772</name>
</gene>
<accession>A0A645FDP1</accession>
<dbReference type="AlphaFoldDB" id="A0A645FDP1"/>
<keyword evidence="1" id="KW-1133">Transmembrane helix</keyword>
<comment type="caution">
    <text evidence="2">The sequence shown here is derived from an EMBL/GenBank/DDBJ whole genome shotgun (WGS) entry which is preliminary data.</text>
</comment>
<keyword evidence="1" id="KW-0812">Transmembrane</keyword>
<name>A0A645FDP1_9ZZZZ</name>
<sequence>MTDGASQGLFVIVAVVIFGIFVLIAYLLFRETLKDSLEGIFKNATSAAESSLSYVKPKG</sequence>
<evidence type="ECO:0000256" key="1">
    <source>
        <dbReference type="SAM" id="Phobius"/>
    </source>
</evidence>